<comment type="caution">
    <text evidence="1">The sequence shown here is derived from an EMBL/GenBank/DDBJ whole genome shotgun (WGS) entry which is preliminary data.</text>
</comment>
<dbReference type="EMBL" id="QYUO01000003">
    <property type="protein sequence ID" value="RJF92128.1"/>
    <property type="molecule type" value="Genomic_DNA"/>
</dbReference>
<dbReference type="Pfam" id="PF07419">
    <property type="entry name" value="PilM"/>
    <property type="match status" value="1"/>
</dbReference>
<dbReference type="InterPro" id="IPR041883">
    <property type="entry name" value="PilM_N-ter"/>
</dbReference>
<reference evidence="2" key="1">
    <citation type="submission" date="2018-09" db="EMBL/GenBank/DDBJ databases">
        <authorList>
            <person name="Zhu H."/>
        </authorList>
    </citation>
    <scope>NUCLEOTIDE SEQUENCE [LARGE SCALE GENOMIC DNA]</scope>
    <source>
        <strain evidence="2">K1R23-30</strain>
    </source>
</reference>
<dbReference type="Gene3D" id="3.30.1300.90">
    <property type="entry name" value="PilM protein, N-terminal domain"/>
    <property type="match status" value="1"/>
</dbReference>
<evidence type="ECO:0000313" key="1">
    <source>
        <dbReference type="EMBL" id="RJF92128.1"/>
    </source>
</evidence>
<dbReference type="Proteomes" id="UP000265955">
    <property type="component" value="Unassembled WGS sequence"/>
</dbReference>
<dbReference type="RefSeq" id="WP_119772013.1">
    <property type="nucleotide sequence ID" value="NZ_QYUO01000003.1"/>
</dbReference>
<sequence length="151" mass="16219">MWAIWILFAIGSVAGYFTVARDVQDTVQVQARAEDLAMNMGVYRAALVRYVAAHPGVNGVVQDSSIGLPSWYVRHPLWSNHVAGGKITVYASAIPPVNITREIVRLSQNSMLAGEANAGAGTLHSPIFGDTNIPLPSIVPDRAPVWIATIN</sequence>
<dbReference type="OrthoDB" id="8718861at2"/>
<dbReference type="InterPro" id="IPR009987">
    <property type="entry name" value="IM_PilM"/>
</dbReference>
<accession>A0A3A3FIB1</accession>
<gene>
    <name evidence="1" type="ORF">D3871_26145</name>
</gene>
<proteinExistence type="predicted"/>
<dbReference type="AlphaFoldDB" id="A0A3A3FIB1"/>
<protein>
    <submittedName>
        <fullName evidence="1">Pilus assembly protein PilM</fullName>
    </submittedName>
</protein>
<name>A0A3A3FIB1_9BURK</name>
<evidence type="ECO:0000313" key="2">
    <source>
        <dbReference type="Proteomes" id="UP000265955"/>
    </source>
</evidence>
<keyword evidence="2" id="KW-1185">Reference proteome</keyword>
<organism evidence="1 2">
    <name type="scientific">Noviherbaspirillum saxi</name>
    <dbReference type="NCBI Taxonomy" id="2320863"/>
    <lineage>
        <taxon>Bacteria</taxon>
        <taxon>Pseudomonadati</taxon>
        <taxon>Pseudomonadota</taxon>
        <taxon>Betaproteobacteria</taxon>
        <taxon>Burkholderiales</taxon>
        <taxon>Oxalobacteraceae</taxon>
        <taxon>Noviherbaspirillum</taxon>
    </lineage>
</organism>